<dbReference type="GeneID" id="184740"/>
<feature type="transmembrane region" description="Helical" evidence="1">
    <location>
        <begin position="277"/>
        <end position="296"/>
    </location>
</feature>
<dbReference type="PANTHER" id="PTHR22941">
    <property type="entry name" value="SERPENTINE RECEPTOR"/>
    <property type="match status" value="1"/>
</dbReference>
<dbReference type="PIR" id="T21163">
    <property type="entry name" value="T21163"/>
</dbReference>
<dbReference type="UCSC" id="F20E11.12">
    <property type="organism name" value="c. elegans"/>
</dbReference>
<proteinExistence type="predicted"/>
<dbReference type="PANTHER" id="PTHR22941:SF36">
    <property type="entry name" value="SERPENTINE RECEPTOR, CLASS H"/>
    <property type="match status" value="1"/>
</dbReference>
<dbReference type="InterPro" id="IPR053220">
    <property type="entry name" value="Nematode_rcpt-like_serp_H"/>
</dbReference>
<evidence type="ECO:0000313" key="4">
    <source>
        <dbReference type="WormBase" id="F20E11.12"/>
    </source>
</evidence>
<dbReference type="AGR" id="WB:WBGene00005370"/>
<keyword evidence="1" id="KW-0812">Transmembrane</keyword>
<keyword evidence="3" id="KW-1185">Reference proteome</keyword>
<gene>
    <name evidence="2 4" type="primary">srh-154</name>
    <name evidence="2" type="ORF">CELE_F20E11.12</name>
    <name evidence="4" type="ORF">F20E11.12</name>
</gene>
<dbReference type="InParanoid" id="Q9XV76"/>
<dbReference type="PhylomeDB" id="Q9XV76"/>
<sequence>MCSTSLSFFASEQTYIKLLHTLTILELSTHSFGAYIIITKTPKKLESVKASMLYLQFVGAFVDVYFSWLAMPILVLPLCAGHAIGLLSFFGVPSSLQVYVGFCSLAVMVMTVVIFLEDRRYRLVNGQKSNKMRKLYRLLFVTANYVYATLYPAPIYFLLPDQEYGRILSKSKNPCIPNEYLNHPNFFLLDLDGKYTSICILLMLSSLVSQMFWQIGLIFRQMLKNPSVSQNTHRLQYQFLIAMSLQGTIPMIIIVFPAFFYVVSIMLNYHNQGANNLSFLIISMHGVLSTLTMLMAHRPYRQSIVKMLNLNFNKAGGGVQRIWTLSRRNN</sequence>
<dbReference type="KEGG" id="cel:CELE_F20E11.12"/>
<dbReference type="CTD" id="184740"/>
<dbReference type="WormBase" id="F20E11.12">
    <property type="protein sequence ID" value="CE18621"/>
    <property type="gene ID" value="WBGene00005370"/>
    <property type="gene designation" value="srh-154"/>
</dbReference>
<dbReference type="Pfam" id="PF10318">
    <property type="entry name" value="7TM_GPCR_Srh"/>
    <property type="match status" value="1"/>
</dbReference>
<keyword evidence="1" id="KW-0472">Membrane</keyword>
<dbReference type="RefSeq" id="NP_001370021.1">
    <property type="nucleotide sequence ID" value="NM_001383481.1"/>
</dbReference>
<dbReference type="HOGENOM" id="CLU_042960_1_1_1"/>
<dbReference type="SUPFAM" id="SSF81321">
    <property type="entry name" value="Family A G protein-coupled receptor-like"/>
    <property type="match status" value="1"/>
</dbReference>
<protein>
    <submittedName>
        <fullName evidence="2">Serpentine Receptor, class H</fullName>
    </submittedName>
</protein>
<dbReference type="eggNOG" id="ENOG502SY7B">
    <property type="taxonomic scope" value="Eukaryota"/>
</dbReference>
<dbReference type="EMBL" id="BX284605">
    <property type="protein sequence ID" value="CAB04149.1"/>
    <property type="molecule type" value="Genomic_DNA"/>
</dbReference>
<dbReference type="Proteomes" id="UP000001940">
    <property type="component" value="Chromosome V"/>
</dbReference>
<name>Q9XV76_CAEEL</name>
<reference evidence="2 3" key="1">
    <citation type="journal article" date="1998" name="Science">
        <title>Genome sequence of the nematode C. elegans: a platform for investigating biology.</title>
        <authorList>
            <consortium name="The C. elegans sequencing consortium"/>
            <person name="Sulson J.E."/>
            <person name="Waterston R."/>
        </authorList>
    </citation>
    <scope>NUCLEOTIDE SEQUENCE [LARGE SCALE GENOMIC DNA]</scope>
    <source>
        <strain evidence="2 3">Bristol N2</strain>
    </source>
</reference>
<feature type="transmembrane region" description="Helical" evidence="1">
    <location>
        <begin position="195"/>
        <end position="219"/>
    </location>
</feature>
<dbReference type="PaxDb" id="6239-F20E11.12"/>
<keyword evidence="1" id="KW-1133">Transmembrane helix</keyword>
<keyword evidence="2" id="KW-0675">Receptor</keyword>
<feature type="transmembrane region" description="Helical" evidence="1">
    <location>
        <begin position="96"/>
        <end position="116"/>
    </location>
</feature>
<dbReference type="InterPro" id="IPR019422">
    <property type="entry name" value="7TM_GPCR_serpentine_rcpt_Srh"/>
</dbReference>
<organism evidence="2 3">
    <name type="scientific">Caenorhabditis elegans</name>
    <dbReference type="NCBI Taxonomy" id="6239"/>
    <lineage>
        <taxon>Eukaryota</taxon>
        <taxon>Metazoa</taxon>
        <taxon>Ecdysozoa</taxon>
        <taxon>Nematoda</taxon>
        <taxon>Chromadorea</taxon>
        <taxon>Rhabditida</taxon>
        <taxon>Rhabditina</taxon>
        <taxon>Rhabditomorpha</taxon>
        <taxon>Rhabditoidea</taxon>
        <taxon>Rhabditidae</taxon>
        <taxon>Peloderinae</taxon>
        <taxon>Caenorhabditis</taxon>
    </lineage>
</organism>
<evidence type="ECO:0000313" key="2">
    <source>
        <dbReference type="EMBL" id="CAB04149.1"/>
    </source>
</evidence>
<feature type="transmembrane region" description="Helical" evidence="1">
    <location>
        <begin position="136"/>
        <end position="159"/>
    </location>
</feature>
<dbReference type="AlphaFoldDB" id="Q9XV76"/>
<evidence type="ECO:0000256" key="1">
    <source>
        <dbReference type="SAM" id="Phobius"/>
    </source>
</evidence>
<feature type="transmembrane region" description="Helical" evidence="1">
    <location>
        <begin position="53"/>
        <end position="76"/>
    </location>
</feature>
<evidence type="ECO:0000313" key="3">
    <source>
        <dbReference type="Proteomes" id="UP000001940"/>
    </source>
</evidence>
<accession>Q9XV76</accession>
<dbReference type="OrthoDB" id="5802824at2759"/>
<feature type="transmembrane region" description="Helical" evidence="1">
    <location>
        <begin position="239"/>
        <end position="265"/>
    </location>
</feature>